<accession>A0ACC3S832</accession>
<name>A0ACC3S832_9PEZI</name>
<evidence type="ECO:0000313" key="1">
    <source>
        <dbReference type="EMBL" id="KAK8201923.1"/>
    </source>
</evidence>
<protein>
    <submittedName>
        <fullName evidence="1">Uncharacterized protein</fullName>
    </submittedName>
</protein>
<reference evidence="1" key="1">
    <citation type="submission" date="2024-02" db="EMBL/GenBank/DDBJ databases">
        <title>Metagenome Assembled Genome of Zalaria obscura JY119.</title>
        <authorList>
            <person name="Vighnesh L."/>
            <person name="Jagadeeshwari U."/>
            <person name="Venkata Ramana C."/>
            <person name="Sasikala C."/>
        </authorList>
    </citation>
    <scope>NUCLEOTIDE SEQUENCE</scope>
    <source>
        <strain evidence="1">JY119</strain>
    </source>
</reference>
<proteinExistence type="predicted"/>
<dbReference type="Proteomes" id="UP001320706">
    <property type="component" value="Unassembled WGS sequence"/>
</dbReference>
<keyword evidence="2" id="KW-1185">Reference proteome</keyword>
<dbReference type="EMBL" id="JAMKPW020000033">
    <property type="protein sequence ID" value="KAK8201923.1"/>
    <property type="molecule type" value="Genomic_DNA"/>
</dbReference>
<comment type="caution">
    <text evidence="1">The sequence shown here is derived from an EMBL/GenBank/DDBJ whole genome shotgun (WGS) entry which is preliminary data.</text>
</comment>
<evidence type="ECO:0000313" key="2">
    <source>
        <dbReference type="Proteomes" id="UP001320706"/>
    </source>
</evidence>
<organism evidence="1 2">
    <name type="scientific">Zalaria obscura</name>
    <dbReference type="NCBI Taxonomy" id="2024903"/>
    <lineage>
        <taxon>Eukaryota</taxon>
        <taxon>Fungi</taxon>
        <taxon>Dikarya</taxon>
        <taxon>Ascomycota</taxon>
        <taxon>Pezizomycotina</taxon>
        <taxon>Dothideomycetes</taxon>
        <taxon>Dothideomycetidae</taxon>
        <taxon>Dothideales</taxon>
        <taxon>Zalariaceae</taxon>
        <taxon>Zalaria</taxon>
    </lineage>
</organism>
<sequence>MSERFPLTGESKSGQTILVANMRREPQGLTQARHREKARRDRHSGEDVAKMPSHFRKRASARNYKVRPVPTCARTAIFTYKLNVSENTMTGSPKRQSPLVGMARLSMPCNARVLSPWRGCDISEP</sequence>
<gene>
    <name evidence="1" type="ORF">M8818_005448</name>
</gene>